<evidence type="ECO:0000256" key="5">
    <source>
        <dbReference type="SAM" id="MobiDB-lite"/>
    </source>
</evidence>
<name>Q1YS35_9GAMM</name>
<comment type="caution">
    <text evidence="9">The sequence shown here is derived from an EMBL/GenBank/DDBJ whole genome shotgun (WGS) entry which is preliminary data.</text>
</comment>
<keyword evidence="4" id="KW-0574">Periplasm</keyword>
<evidence type="ECO:0000256" key="6">
    <source>
        <dbReference type="SAM" id="SignalP"/>
    </source>
</evidence>
<dbReference type="InterPro" id="IPR033434">
    <property type="entry name" value="MucB/RseB_N"/>
</dbReference>
<comment type="similarity">
    <text evidence="2">Belongs to the RseB family.</text>
</comment>
<dbReference type="STRING" id="314287.GB2207_04507"/>
<accession>Q1YS35</accession>
<proteinExistence type="inferred from homology"/>
<feature type="signal peptide" evidence="6">
    <location>
        <begin position="1"/>
        <end position="27"/>
    </location>
</feature>
<dbReference type="PANTHER" id="PTHR38782:SF1">
    <property type="entry name" value="SIGMA-E FACTOR REGULATORY PROTEIN RSEB"/>
    <property type="match status" value="1"/>
</dbReference>
<gene>
    <name evidence="9" type="ORF">GB2207_04507</name>
</gene>
<evidence type="ECO:0000256" key="4">
    <source>
        <dbReference type="ARBA" id="ARBA00022764"/>
    </source>
</evidence>
<feature type="domain" description="MucB/RseB C-terminal" evidence="8">
    <location>
        <begin position="224"/>
        <end position="319"/>
    </location>
</feature>
<dbReference type="eggNOG" id="COG3026">
    <property type="taxonomic scope" value="Bacteria"/>
</dbReference>
<keyword evidence="3 6" id="KW-0732">Signal</keyword>
<dbReference type="EMBL" id="AAPI01000004">
    <property type="protein sequence ID" value="EAS46860.1"/>
    <property type="molecule type" value="Genomic_DNA"/>
</dbReference>
<feature type="domain" description="MucB/RseB N-terminal" evidence="7">
    <location>
        <begin position="32"/>
        <end position="195"/>
    </location>
</feature>
<dbReference type="Gene3D" id="3.30.200.100">
    <property type="entry name" value="MucB/RseB, C-terminal domain"/>
    <property type="match status" value="1"/>
</dbReference>
<keyword evidence="10" id="KW-1185">Reference proteome</keyword>
<evidence type="ECO:0000256" key="3">
    <source>
        <dbReference type="ARBA" id="ARBA00022729"/>
    </source>
</evidence>
<feature type="compositionally biased region" description="Low complexity" evidence="5">
    <location>
        <begin position="330"/>
        <end position="347"/>
    </location>
</feature>
<dbReference type="AlphaFoldDB" id="Q1YS35"/>
<dbReference type="InterPro" id="IPR038484">
    <property type="entry name" value="MucB/RseB_C_sf"/>
</dbReference>
<evidence type="ECO:0000259" key="8">
    <source>
        <dbReference type="Pfam" id="PF17188"/>
    </source>
</evidence>
<feature type="region of interest" description="Disordered" evidence="5">
    <location>
        <begin position="316"/>
        <end position="347"/>
    </location>
</feature>
<feature type="chain" id="PRO_5004197745" evidence="6">
    <location>
        <begin position="28"/>
        <end position="347"/>
    </location>
</feature>
<organism evidence="9 10">
    <name type="scientific">gamma proteobacterium HTCC2207</name>
    <dbReference type="NCBI Taxonomy" id="314287"/>
    <lineage>
        <taxon>Bacteria</taxon>
        <taxon>Pseudomonadati</taxon>
        <taxon>Pseudomonadota</taxon>
        <taxon>Gammaproteobacteria</taxon>
        <taxon>Cellvibrionales</taxon>
        <taxon>Porticoccaceae</taxon>
        <taxon>SAR92 clade</taxon>
    </lineage>
</organism>
<protein>
    <submittedName>
        <fullName evidence="9">MucB/RseB</fullName>
    </submittedName>
</protein>
<evidence type="ECO:0000256" key="1">
    <source>
        <dbReference type="ARBA" id="ARBA00004418"/>
    </source>
</evidence>
<dbReference type="Proteomes" id="UP000005555">
    <property type="component" value="Unassembled WGS sequence"/>
</dbReference>
<dbReference type="HOGENOM" id="CLU_054710_0_1_6"/>
<evidence type="ECO:0000313" key="9">
    <source>
        <dbReference type="EMBL" id="EAS46860.1"/>
    </source>
</evidence>
<dbReference type="Pfam" id="PF17188">
    <property type="entry name" value="MucB_RseB_C"/>
    <property type="match status" value="1"/>
</dbReference>
<dbReference type="CDD" id="cd16327">
    <property type="entry name" value="RseB"/>
    <property type="match status" value="1"/>
</dbReference>
<dbReference type="InterPro" id="IPR033436">
    <property type="entry name" value="MucB/RseB_C"/>
</dbReference>
<evidence type="ECO:0000313" key="10">
    <source>
        <dbReference type="Proteomes" id="UP000005555"/>
    </source>
</evidence>
<evidence type="ECO:0000259" key="7">
    <source>
        <dbReference type="Pfam" id="PF03888"/>
    </source>
</evidence>
<comment type="subcellular location">
    <subcellularLocation>
        <location evidence="1">Periplasm</location>
    </subcellularLocation>
</comment>
<dbReference type="OrthoDB" id="7067274at2"/>
<dbReference type="PANTHER" id="PTHR38782">
    <property type="match status" value="1"/>
</dbReference>
<dbReference type="Pfam" id="PF03888">
    <property type="entry name" value="MucB_RseB"/>
    <property type="match status" value="1"/>
</dbReference>
<dbReference type="PIRSF" id="PIRSF005427">
    <property type="entry name" value="RseB"/>
    <property type="match status" value="1"/>
</dbReference>
<dbReference type="InterPro" id="IPR005588">
    <property type="entry name" value="MucB_RseB"/>
</dbReference>
<dbReference type="Gene3D" id="2.50.20.10">
    <property type="entry name" value="Lipoprotein localisation LolA/LolB/LppX"/>
    <property type="match status" value="1"/>
</dbReference>
<sequence length="347" mass="38051">MVFLSFVKKIKVAALVAAVLLHGPLFAAQMESAHDLISKMAKASRELNYQGLFTYEYRGNLTSVKLTHAVQDGQIYERMQHMDGVQRNALRRTDNVDCLRTGDMLLRGSAYRLNDQSYARLEDFYEFHIKGQGRIANRQVVMIHVLPKDKHRYGYVVAIDKESGLLLQSVLMSHTGKPLERFQFVDIQIGGSMAELGFDSEASDFSDVALDQGNCIDSNSQITTSASRWSTQWMPPGFVMASHKLVDNQGQESMMFTDGLAVFSVFIDIDKARSLPAIEANLGATVAVLTKAEINNQEYAICVVGEIPRATASQIASAISMSSPPPPSSPASSSPSPSPLTSKSPLP</sequence>
<reference evidence="9 10" key="1">
    <citation type="submission" date="2006-03" db="EMBL/GenBank/DDBJ databases">
        <authorList>
            <person name="Giovannoni S.J."/>
            <person name="Cho J.-C."/>
            <person name="Ferriera S."/>
            <person name="Johnson J."/>
            <person name="Kravitz S."/>
            <person name="Halpern A."/>
            <person name="Remington K."/>
            <person name="Beeson K."/>
            <person name="Tran B."/>
            <person name="Rogers Y.-H."/>
            <person name="Friedman R."/>
            <person name="Venter J.C."/>
        </authorList>
    </citation>
    <scope>NUCLEOTIDE SEQUENCE [LARGE SCALE GENOMIC DNA]</scope>
    <source>
        <strain evidence="9 10">HTCC2207</strain>
    </source>
</reference>
<dbReference type="GO" id="GO:0032885">
    <property type="term" value="P:regulation of polysaccharide biosynthetic process"/>
    <property type="evidence" value="ECO:0007669"/>
    <property type="project" value="TreeGrafter"/>
</dbReference>
<dbReference type="GO" id="GO:0045152">
    <property type="term" value="F:antisigma factor binding"/>
    <property type="evidence" value="ECO:0007669"/>
    <property type="project" value="TreeGrafter"/>
</dbReference>
<evidence type="ECO:0000256" key="2">
    <source>
        <dbReference type="ARBA" id="ARBA00008150"/>
    </source>
</evidence>
<dbReference type="GO" id="GO:0030288">
    <property type="term" value="C:outer membrane-bounded periplasmic space"/>
    <property type="evidence" value="ECO:0007669"/>
    <property type="project" value="TreeGrafter"/>
</dbReference>